<reference evidence="1" key="1">
    <citation type="journal article" date="2022" name="bioRxiv">
        <title>Discovery and biosynthetic assessment of Streptomyces ortus sp nov. isolated from a deep-sea sponge.</title>
        <authorList>
            <person name="Williams S.E."/>
        </authorList>
    </citation>
    <scope>NUCLEOTIDE SEQUENCE</scope>
    <source>
        <strain evidence="1">A15ISP2-DRY2</strain>
    </source>
</reference>
<comment type="caution">
    <text evidence="1">The sequence shown here is derived from an EMBL/GenBank/DDBJ whole genome shotgun (WGS) entry which is preliminary data.</text>
</comment>
<organism evidence="1 2">
    <name type="scientific">Streptomyces ortus</name>
    <dbReference type="NCBI Taxonomy" id="2867268"/>
    <lineage>
        <taxon>Bacteria</taxon>
        <taxon>Bacillati</taxon>
        <taxon>Actinomycetota</taxon>
        <taxon>Actinomycetes</taxon>
        <taxon>Kitasatosporales</taxon>
        <taxon>Streptomycetaceae</taxon>
        <taxon>Streptomyces</taxon>
    </lineage>
</organism>
<keyword evidence="2" id="KW-1185">Reference proteome</keyword>
<dbReference type="Proteomes" id="UP001165590">
    <property type="component" value="Unassembled WGS sequence"/>
</dbReference>
<dbReference type="EMBL" id="JAIFZO010000002">
    <property type="protein sequence ID" value="MCX4233918.1"/>
    <property type="molecule type" value="Genomic_DNA"/>
</dbReference>
<evidence type="ECO:0000313" key="1">
    <source>
        <dbReference type="EMBL" id="MCX4233918.1"/>
    </source>
</evidence>
<dbReference type="RefSeq" id="WP_267026807.1">
    <property type="nucleotide sequence ID" value="NZ_JAIFZO010000002.1"/>
</dbReference>
<gene>
    <name evidence="1" type="ORF">K3769_14265</name>
</gene>
<proteinExistence type="predicted"/>
<name>A0ABT3V253_9ACTN</name>
<sequence>MTYRFTARAVVAEVDEDNDIMQAGVAEDDDGEGFFLLFMSNIGEPSRQNVALGLDTHCLVTPDQGTAYGCARVVTLSDNLLTVSLQPAALDDLELADTEIEALLEVPQEDIERLREVLAQVLTFGREDARPRRADL</sequence>
<protein>
    <submittedName>
        <fullName evidence="1">Imm10 family immunity protein</fullName>
    </submittedName>
</protein>
<evidence type="ECO:0000313" key="2">
    <source>
        <dbReference type="Proteomes" id="UP001165590"/>
    </source>
</evidence>
<accession>A0ABT3V253</accession>